<dbReference type="AlphaFoldDB" id="A0AAD5RH62"/>
<dbReference type="GO" id="GO:0005778">
    <property type="term" value="C:peroxisomal membrane"/>
    <property type="evidence" value="ECO:0007669"/>
    <property type="project" value="UniProtKB-SubCell"/>
</dbReference>
<organism evidence="17 18">
    <name type="scientific">Zalerion maritima</name>
    <dbReference type="NCBI Taxonomy" id="339359"/>
    <lineage>
        <taxon>Eukaryota</taxon>
        <taxon>Fungi</taxon>
        <taxon>Dikarya</taxon>
        <taxon>Ascomycota</taxon>
        <taxon>Pezizomycotina</taxon>
        <taxon>Sordariomycetes</taxon>
        <taxon>Lulworthiomycetidae</taxon>
        <taxon>Lulworthiales</taxon>
        <taxon>Lulworthiaceae</taxon>
        <taxon>Zalerion</taxon>
    </lineage>
</organism>
<protein>
    <submittedName>
        <fullName evidence="17">Pex2/Pex12 amino terminal region</fullName>
    </submittedName>
</protein>
<evidence type="ECO:0000256" key="9">
    <source>
        <dbReference type="ARBA" id="ARBA00022786"/>
    </source>
</evidence>
<feature type="compositionally biased region" description="Low complexity" evidence="15">
    <location>
        <begin position="449"/>
        <end position="460"/>
    </location>
</feature>
<reference evidence="17" key="1">
    <citation type="submission" date="2022-07" db="EMBL/GenBank/DDBJ databases">
        <title>Draft genome sequence of Zalerion maritima ATCC 34329, a (micro)plastics degrading marine fungus.</title>
        <authorList>
            <person name="Paco A."/>
            <person name="Goncalves M.F.M."/>
            <person name="Rocha-Santos T.A.P."/>
            <person name="Alves A."/>
        </authorList>
    </citation>
    <scope>NUCLEOTIDE SEQUENCE</scope>
    <source>
        <strain evidence="17">ATCC 34329</strain>
    </source>
</reference>
<evidence type="ECO:0000256" key="3">
    <source>
        <dbReference type="ARBA" id="ARBA00008704"/>
    </source>
</evidence>
<feature type="domain" description="Pex N-terminal" evidence="16">
    <location>
        <begin position="88"/>
        <end position="289"/>
    </location>
</feature>
<keyword evidence="14" id="KW-0576">Peroxisome</keyword>
<evidence type="ECO:0000313" key="17">
    <source>
        <dbReference type="EMBL" id="KAJ2892803.1"/>
    </source>
</evidence>
<keyword evidence="6" id="KW-0812">Transmembrane</keyword>
<evidence type="ECO:0000256" key="6">
    <source>
        <dbReference type="ARBA" id="ARBA00022692"/>
    </source>
</evidence>
<dbReference type="GO" id="GO:0008270">
    <property type="term" value="F:zinc ion binding"/>
    <property type="evidence" value="ECO:0007669"/>
    <property type="project" value="UniProtKB-KW"/>
</dbReference>
<dbReference type="InterPro" id="IPR006845">
    <property type="entry name" value="Pex_N"/>
</dbReference>
<dbReference type="InterPro" id="IPR025654">
    <property type="entry name" value="PEX2/10"/>
</dbReference>
<keyword evidence="13" id="KW-0472">Membrane</keyword>
<evidence type="ECO:0000256" key="13">
    <source>
        <dbReference type="ARBA" id="ARBA00023136"/>
    </source>
</evidence>
<evidence type="ECO:0000256" key="2">
    <source>
        <dbReference type="ARBA" id="ARBA00004906"/>
    </source>
</evidence>
<keyword evidence="12" id="KW-1133">Transmembrane helix</keyword>
<keyword evidence="9" id="KW-0833">Ubl conjugation pathway</keyword>
<feature type="compositionally biased region" description="Acidic residues" evidence="15">
    <location>
        <begin position="476"/>
        <end position="497"/>
    </location>
</feature>
<accession>A0AAD5RH62</accession>
<dbReference type="Gene3D" id="3.30.40.10">
    <property type="entry name" value="Zinc/RING finger domain, C3HC4 (zinc finger)"/>
    <property type="match status" value="1"/>
</dbReference>
<evidence type="ECO:0000256" key="7">
    <source>
        <dbReference type="ARBA" id="ARBA00022723"/>
    </source>
</evidence>
<evidence type="ECO:0000256" key="8">
    <source>
        <dbReference type="ARBA" id="ARBA00022771"/>
    </source>
</evidence>
<evidence type="ECO:0000256" key="5">
    <source>
        <dbReference type="ARBA" id="ARBA00022679"/>
    </source>
</evidence>
<evidence type="ECO:0000256" key="12">
    <source>
        <dbReference type="ARBA" id="ARBA00022989"/>
    </source>
</evidence>
<comment type="pathway">
    <text evidence="2">Protein modification; protein ubiquitination.</text>
</comment>
<dbReference type="PANTHER" id="PTHR23350">
    <property type="entry name" value="PEROXISOME ASSEMBLY PROTEIN 10"/>
    <property type="match status" value="1"/>
</dbReference>
<feature type="compositionally biased region" description="Basic and acidic residues" evidence="15">
    <location>
        <begin position="461"/>
        <end position="470"/>
    </location>
</feature>
<keyword evidence="8" id="KW-0863">Zinc-finger</keyword>
<dbReference type="Proteomes" id="UP001201980">
    <property type="component" value="Unassembled WGS sequence"/>
</dbReference>
<comment type="caution">
    <text evidence="17">The sequence shown here is derived from an EMBL/GenBank/DDBJ whole genome shotgun (WGS) entry which is preliminary data.</text>
</comment>
<proteinExistence type="inferred from homology"/>
<feature type="region of interest" description="Disordered" evidence="15">
    <location>
        <begin position="408"/>
        <end position="497"/>
    </location>
</feature>
<evidence type="ECO:0000256" key="1">
    <source>
        <dbReference type="ARBA" id="ARBA00004585"/>
    </source>
</evidence>
<dbReference type="Pfam" id="PF04757">
    <property type="entry name" value="Pex2_Pex12"/>
    <property type="match status" value="1"/>
</dbReference>
<name>A0AAD5RH62_9PEZI</name>
<evidence type="ECO:0000256" key="15">
    <source>
        <dbReference type="SAM" id="MobiDB-lite"/>
    </source>
</evidence>
<dbReference type="PANTHER" id="PTHR23350:SF4">
    <property type="entry name" value="PEROXISOME BIOGENESIS FACTOR 2"/>
    <property type="match status" value="1"/>
</dbReference>
<keyword evidence="11" id="KW-0653">Protein transport</keyword>
<comment type="subcellular location">
    <subcellularLocation>
        <location evidence="1">Peroxisome membrane</location>
        <topology evidence="1">Multi-pass membrane protein</topology>
    </subcellularLocation>
</comment>
<evidence type="ECO:0000259" key="16">
    <source>
        <dbReference type="Pfam" id="PF04757"/>
    </source>
</evidence>
<gene>
    <name evidence="17" type="ORF">MKZ38_009370</name>
</gene>
<feature type="compositionally biased region" description="Basic and acidic residues" evidence="15">
    <location>
        <begin position="424"/>
        <end position="433"/>
    </location>
</feature>
<keyword evidence="5" id="KW-0808">Transferase</keyword>
<dbReference type="InterPro" id="IPR013083">
    <property type="entry name" value="Znf_RING/FYVE/PHD"/>
</dbReference>
<dbReference type="GO" id="GO:0016740">
    <property type="term" value="F:transferase activity"/>
    <property type="evidence" value="ECO:0007669"/>
    <property type="project" value="UniProtKB-KW"/>
</dbReference>
<dbReference type="EMBL" id="JAKWBI020000721">
    <property type="protein sequence ID" value="KAJ2892803.1"/>
    <property type="molecule type" value="Genomic_DNA"/>
</dbReference>
<keyword evidence="18" id="KW-1185">Reference proteome</keyword>
<sequence>MATPSTFAQAQARLSSRRQAREAEHAARLQAQRARTSTVHARISNLPFPFRLLGQTGLNAFNGIAEGGGLSGTRPAFRVGQVDAELLDDELLELLRGQFRDAFKYINGGHITDDYAPEIALFLRASIFKLSVWDRDATYGASLQNLRYIDARHEGPVPRAPSKLQKSAYGMVTVLGSYTWTKWENWLLDNEATLEDDHRPVLKRIAKLTDKLTSIHAIASLVSFLIFLRHGRYRTILDRFLRMKLAPPTDQVSREVSLEYLNRQLVWHAFTEFLLFLLPLVGINRWRRWLSRTWRKTKDLVNPTAGISGGDSGEKMFGELYHLPERTCAICYQEKNSAATENELMAAAASSGVVGSADTDITNPYEAVPCGCVYCYNCLVKRIEHEEGEGWTCLRCSAIVKETRPWTGDVLPSARKSHSGKNVEFSEHVKTIEAESYPVSEEEGRSEGQAEQGQQGQAHGQESKEKDKEGSSGSDTDSEAYEEEEDEIGEDLGEEFE</sequence>
<evidence type="ECO:0000256" key="14">
    <source>
        <dbReference type="ARBA" id="ARBA00023140"/>
    </source>
</evidence>
<comment type="similarity">
    <text evidence="3">Belongs to the pex2/pex10/pex12 family.</text>
</comment>
<evidence type="ECO:0000313" key="18">
    <source>
        <dbReference type="Proteomes" id="UP001201980"/>
    </source>
</evidence>
<keyword evidence="10" id="KW-0862">Zinc</keyword>
<evidence type="ECO:0000256" key="10">
    <source>
        <dbReference type="ARBA" id="ARBA00022833"/>
    </source>
</evidence>
<keyword evidence="4" id="KW-0813">Transport</keyword>
<keyword evidence="7" id="KW-0479">Metal-binding</keyword>
<dbReference type="GO" id="GO:0016562">
    <property type="term" value="P:protein import into peroxisome matrix, receptor recycling"/>
    <property type="evidence" value="ECO:0007669"/>
    <property type="project" value="UniProtKB-ARBA"/>
</dbReference>
<evidence type="ECO:0000256" key="4">
    <source>
        <dbReference type="ARBA" id="ARBA00022448"/>
    </source>
</evidence>
<evidence type="ECO:0000256" key="11">
    <source>
        <dbReference type="ARBA" id="ARBA00022927"/>
    </source>
</evidence>
<dbReference type="GO" id="GO:0016567">
    <property type="term" value="P:protein ubiquitination"/>
    <property type="evidence" value="ECO:0007669"/>
    <property type="project" value="UniProtKB-ARBA"/>
</dbReference>